<evidence type="ECO:0000313" key="3">
    <source>
        <dbReference type="Proteomes" id="UP000800036"/>
    </source>
</evidence>
<dbReference type="Proteomes" id="UP000800036">
    <property type="component" value="Unassembled WGS sequence"/>
</dbReference>
<evidence type="ECO:0000256" key="1">
    <source>
        <dbReference type="SAM" id="MobiDB-lite"/>
    </source>
</evidence>
<keyword evidence="3" id="KW-1185">Reference proteome</keyword>
<organism evidence="2 3">
    <name type="scientific">Bimuria novae-zelandiae CBS 107.79</name>
    <dbReference type="NCBI Taxonomy" id="1447943"/>
    <lineage>
        <taxon>Eukaryota</taxon>
        <taxon>Fungi</taxon>
        <taxon>Dikarya</taxon>
        <taxon>Ascomycota</taxon>
        <taxon>Pezizomycotina</taxon>
        <taxon>Dothideomycetes</taxon>
        <taxon>Pleosporomycetidae</taxon>
        <taxon>Pleosporales</taxon>
        <taxon>Massarineae</taxon>
        <taxon>Didymosphaeriaceae</taxon>
        <taxon>Bimuria</taxon>
    </lineage>
</organism>
<feature type="region of interest" description="Disordered" evidence="1">
    <location>
        <begin position="1"/>
        <end position="26"/>
    </location>
</feature>
<protein>
    <submittedName>
        <fullName evidence="2">Uncharacterized protein</fullName>
    </submittedName>
</protein>
<sequence length="258" mass="27934">MAALVASPLASPLNSPRSAPNFQKGPAETSALVDGLLTAWEEQQSRSPAIDQCFRFHEPTSFPFPVIADPTPTIGTAPDDPCTIVSQGGEFSTLDFDVLFHGLDQTSSYSGHDYNLVFSGISEAHVFNDDVSTSRPACLETAYTEEKTQQEFVTTFGASWVEIETQDLQPMEVESSVHIPKSPFGVSADPTQTIKWDAGTHRSSFALQAEAPLRNAPPFSFGFSPELNYTSSSIPFVSTILTPSADLHECEQEAAVPR</sequence>
<name>A0A6A5VNG2_9PLEO</name>
<feature type="compositionally biased region" description="Low complexity" evidence="1">
    <location>
        <begin position="1"/>
        <end position="20"/>
    </location>
</feature>
<proteinExistence type="predicted"/>
<reference evidence="2" key="1">
    <citation type="journal article" date="2020" name="Stud. Mycol.">
        <title>101 Dothideomycetes genomes: a test case for predicting lifestyles and emergence of pathogens.</title>
        <authorList>
            <person name="Haridas S."/>
            <person name="Albert R."/>
            <person name="Binder M."/>
            <person name="Bloem J."/>
            <person name="Labutti K."/>
            <person name="Salamov A."/>
            <person name="Andreopoulos B."/>
            <person name="Baker S."/>
            <person name="Barry K."/>
            <person name="Bills G."/>
            <person name="Bluhm B."/>
            <person name="Cannon C."/>
            <person name="Castanera R."/>
            <person name="Culley D."/>
            <person name="Daum C."/>
            <person name="Ezra D."/>
            <person name="Gonzalez J."/>
            <person name="Henrissat B."/>
            <person name="Kuo A."/>
            <person name="Liang C."/>
            <person name="Lipzen A."/>
            <person name="Lutzoni F."/>
            <person name="Magnuson J."/>
            <person name="Mondo S."/>
            <person name="Nolan M."/>
            <person name="Ohm R."/>
            <person name="Pangilinan J."/>
            <person name="Park H.-J."/>
            <person name="Ramirez L."/>
            <person name="Alfaro M."/>
            <person name="Sun H."/>
            <person name="Tritt A."/>
            <person name="Yoshinaga Y."/>
            <person name="Zwiers L.-H."/>
            <person name="Turgeon B."/>
            <person name="Goodwin S."/>
            <person name="Spatafora J."/>
            <person name="Crous P."/>
            <person name="Grigoriev I."/>
        </authorList>
    </citation>
    <scope>NUCLEOTIDE SEQUENCE</scope>
    <source>
        <strain evidence="2">CBS 107.79</strain>
    </source>
</reference>
<gene>
    <name evidence="2" type="ORF">BU23DRAFT_188673</name>
</gene>
<dbReference type="AlphaFoldDB" id="A0A6A5VNG2"/>
<accession>A0A6A5VNG2</accession>
<evidence type="ECO:0000313" key="2">
    <source>
        <dbReference type="EMBL" id="KAF1978801.1"/>
    </source>
</evidence>
<dbReference type="EMBL" id="ML976659">
    <property type="protein sequence ID" value="KAF1978801.1"/>
    <property type="molecule type" value="Genomic_DNA"/>
</dbReference>